<dbReference type="EMBL" id="JAHWGI010001147">
    <property type="protein sequence ID" value="KAK3923556.1"/>
    <property type="molecule type" value="Genomic_DNA"/>
</dbReference>
<organism evidence="8 9">
    <name type="scientific">Frankliniella fusca</name>
    <dbReference type="NCBI Taxonomy" id="407009"/>
    <lineage>
        <taxon>Eukaryota</taxon>
        <taxon>Metazoa</taxon>
        <taxon>Ecdysozoa</taxon>
        <taxon>Arthropoda</taxon>
        <taxon>Hexapoda</taxon>
        <taxon>Insecta</taxon>
        <taxon>Pterygota</taxon>
        <taxon>Neoptera</taxon>
        <taxon>Paraneoptera</taxon>
        <taxon>Thysanoptera</taxon>
        <taxon>Terebrantia</taxon>
        <taxon>Thripoidea</taxon>
        <taxon>Thripidae</taxon>
        <taxon>Frankliniella</taxon>
    </lineage>
</organism>
<dbReference type="GO" id="GO:0008270">
    <property type="term" value="F:zinc ion binding"/>
    <property type="evidence" value="ECO:0007669"/>
    <property type="project" value="UniProtKB-KW"/>
</dbReference>
<keyword evidence="9" id="KW-1185">Reference proteome</keyword>
<keyword evidence="2 5" id="KW-0863">Zinc-finger</keyword>
<dbReference type="SUPFAM" id="SSF57716">
    <property type="entry name" value="Glucocorticoid receptor-like (DNA-binding domain)"/>
    <property type="match status" value="1"/>
</dbReference>
<feature type="region of interest" description="Disordered" evidence="6">
    <location>
        <begin position="48"/>
        <end position="118"/>
    </location>
</feature>
<evidence type="ECO:0000256" key="1">
    <source>
        <dbReference type="ARBA" id="ARBA00022723"/>
    </source>
</evidence>
<evidence type="ECO:0000259" key="7">
    <source>
        <dbReference type="PROSITE" id="PS50950"/>
    </source>
</evidence>
<evidence type="ECO:0000256" key="6">
    <source>
        <dbReference type="SAM" id="MobiDB-lite"/>
    </source>
</evidence>
<evidence type="ECO:0000256" key="5">
    <source>
        <dbReference type="PROSITE-ProRule" id="PRU00309"/>
    </source>
</evidence>
<proteinExistence type="predicted"/>
<sequence length="404" mass="46124">MKKLTIFPVSNEESEKIQTFLQDNGIANSDQKFHEDVSSISMEEIFCESANPEGTLPTDAPSSSKEFSYSSPDPTANESIHASNQSDTVNANISSGGKNSENVSTDSGKALSQKKNKHNSRKCSAKDCQFSEVLLFSFPAIVKNEQVIDKNFNRCKEWVQNAGNEKLLEMPSSELYKKHWLCSAHFKDDQFYNKMRKRLKPDAVPTIFTSLPLSDENMFIFPVWGRHDLQAEIHQNDPDDILLNENKLDAYQKQFEREMLSYEWRICNTCKAKFMTKKDSKQKCVYSVPTCKKFSELGIDENVPEELKCLTFIEEQLIAKIHPIVSVIKLKGHQLGYKGNIINYPQGVKTFAEQLPHKISDLPCVLTIRASKNLKPIDFQVRGKVVLEALLWLKENNFYYSQVP</sequence>
<dbReference type="InterPro" id="IPR006612">
    <property type="entry name" value="THAP_Znf"/>
</dbReference>
<dbReference type="Pfam" id="PF05485">
    <property type="entry name" value="THAP"/>
    <property type="match status" value="1"/>
</dbReference>
<keyword evidence="1" id="KW-0479">Metal-binding</keyword>
<dbReference type="Pfam" id="PF20209">
    <property type="entry name" value="DUF6570"/>
    <property type="match status" value="1"/>
</dbReference>
<evidence type="ECO:0000256" key="4">
    <source>
        <dbReference type="ARBA" id="ARBA00023125"/>
    </source>
</evidence>
<dbReference type="PROSITE" id="PS50950">
    <property type="entry name" value="ZF_THAP"/>
    <property type="match status" value="1"/>
</dbReference>
<reference evidence="8" key="1">
    <citation type="submission" date="2021-07" db="EMBL/GenBank/DDBJ databases">
        <authorList>
            <person name="Catto M.A."/>
            <person name="Jacobson A."/>
            <person name="Kennedy G."/>
            <person name="Labadie P."/>
            <person name="Hunt B.G."/>
            <person name="Srinivasan R."/>
        </authorList>
    </citation>
    <scope>NUCLEOTIDE SEQUENCE</scope>
    <source>
        <strain evidence="8">PL_HMW_Pooled</strain>
        <tissue evidence="8">Head</tissue>
    </source>
</reference>
<protein>
    <submittedName>
        <fullName evidence="8">52 kDa repressor of the inhibitor of the protein kinase</fullName>
    </submittedName>
</protein>
<keyword evidence="3" id="KW-0862">Zinc</keyword>
<dbReference type="SMART" id="SM00980">
    <property type="entry name" value="THAP"/>
    <property type="match status" value="1"/>
</dbReference>
<comment type="caution">
    <text evidence="8">The sequence shown here is derived from an EMBL/GenBank/DDBJ whole genome shotgun (WGS) entry which is preliminary data.</text>
</comment>
<name>A0AAE1LKH2_9NEOP</name>
<feature type="domain" description="THAP-type" evidence="7">
    <location>
        <begin position="118"/>
        <end position="208"/>
    </location>
</feature>
<reference evidence="8" key="2">
    <citation type="journal article" date="2023" name="BMC Genomics">
        <title>Pest status, molecular evolution, and epigenetic factors derived from the genome assembly of Frankliniella fusca, a thysanopteran phytovirus vector.</title>
        <authorList>
            <person name="Catto M.A."/>
            <person name="Labadie P.E."/>
            <person name="Jacobson A.L."/>
            <person name="Kennedy G.G."/>
            <person name="Srinivasan R."/>
            <person name="Hunt B.G."/>
        </authorList>
    </citation>
    <scope>NUCLEOTIDE SEQUENCE</scope>
    <source>
        <strain evidence="8">PL_HMW_Pooled</strain>
    </source>
</reference>
<dbReference type="AlphaFoldDB" id="A0AAE1LKH2"/>
<gene>
    <name evidence="8" type="ORF">KUF71_001964</name>
</gene>
<evidence type="ECO:0000256" key="3">
    <source>
        <dbReference type="ARBA" id="ARBA00022833"/>
    </source>
</evidence>
<dbReference type="SMART" id="SM00692">
    <property type="entry name" value="DM3"/>
    <property type="match status" value="1"/>
</dbReference>
<evidence type="ECO:0000313" key="9">
    <source>
        <dbReference type="Proteomes" id="UP001219518"/>
    </source>
</evidence>
<dbReference type="Proteomes" id="UP001219518">
    <property type="component" value="Unassembled WGS sequence"/>
</dbReference>
<dbReference type="GO" id="GO:0003677">
    <property type="term" value="F:DNA binding"/>
    <property type="evidence" value="ECO:0007669"/>
    <property type="project" value="UniProtKB-UniRule"/>
</dbReference>
<accession>A0AAE1LKH2</accession>
<evidence type="ECO:0000313" key="8">
    <source>
        <dbReference type="EMBL" id="KAK3923556.1"/>
    </source>
</evidence>
<evidence type="ECO:0000256" key="2">
    <source>
        <dbReference type="ARBA" id="ARBA00022771"/>
    </source>
</evidence>
<dbReference type="InterPro" id="IPR046700">
    <property type="entry name" value="DUF6570"/>
</dbReference>
<feature type="compositionally biased region" description="Polar residues" evidence="6">
    <location>
        <begin position="72"/>
        <end position="107"/>
    </location>
</feature>
<feature type="compositionally biased region" description="Low complexity" evidence="6">
    <location>
        <begin position="62"/>
        <end position="71"/>
    </location>
</feature>
<keyword evidence="4 5" id="KW-0238">DNA-binding</keyword>